<dbReference type="VEuPathDB" id="FungiDB:CC1G_14141"/>
<accession>D6RLK2</accession>
<reference evidence="2 3" key="1">
    <citation type="journal article" date="2010" name="Proc. Natl. Acad. Sci. U.S.A.">
        <title>Insights into evolution of multicellular fungi from the assembled chromosomes of the mushroom Coprinopsis cinerea (Coprinus cinereus).</title>
        <authorList>
            <person name="Stajich J.E."/>
            <person name="Wilke S.K."/>
            <person name="Ahren D."/>
            <person name="Au C.H."/>
            <person name="Birren B.W."/>
            <person name="Borodovsky M."/>
            <person name="Burns C."/>
            <person name="Canback B."/>
            <person name="Casselton L.A."/>
            <person name="Cheng C.K."/>
            <person name="Deng J."/>
            <person name="Dietrich F.S."/>
            <person name="Fargo D.C."/>
            <person name="Farman M.L."/>
            <person name="Gathman A.C."/>
            <person name="Goldberg J."/>
            <person name="Guigo R."/>
            <person name="Hoegger P.J."/>
            <person name="Hooker J.B."/>
            <person name="Huggins A."/>
            <person name="James T.Y."/>
            <person name="Kamada T."/>
            <person name="Kilaru S."/>
            <person name="Kodira C."/>
            <person name="Kues U."/>
            <person name="Kupfer D."/>
            <person name="Kwan H.S."/>
            <person name="Lomsadze A."/>
            <person name="Li W."/>
            <person name="Lilly W.W."/>
            <person name="Ma L.J."/>
            <person name="Mackey A.J."/>
            <person name="Manning G."/>
            <person name="Martin F."/>
            <person name="Muraguchi H."/>
            <person name="Natvig D.O."/>
            <person name="Palmerini H."/>
            <person name="Ramesh M.A."/>
            <person name="Rehmeyer C.J."/>
            <person name="Roe B.A."/>
            <person name="Shenoy N."/>
            <person name="Stanke M."/>
            <person name="Ter-Hovhannisyan V."/>
            <person name="Tunlid A."/>
            <person name="Velagapudi R."/>
            <person name="Vision T.J."/>
            <person name="Zeng Q."/>
            <person name="Zolan M.E."/>
            <person name="Pukkila P.J."/>
        </authorList>
    </citation>
    <scope>NUCLEOTIDE SEQUENCE [LARGE SCALE GENOMIC DNA]</scope>
    <source>
        <strain evidence="3">Okayama-7 / 130 / ATCC MYA-4618 / FGSC 9003</strain>
    </source>
</reference>
<keyword evidence="3" id="KW-1185">Reference proteome</keyword>
<dbReference type="EMBL" id="AACS02000003">
    <property type="protein sequence ID" value="EFI28114.1"/>
    <property type="molecule type" value="Genomic_DNA"/>
</dbReference>
<name>D6RLK2_COPC7</name>
<dbReference type="HOGENOM" id="CLU_1124466_0_0_1"/>
<organism evidence="2 3">
    <name type="scientific">Coprinopsis cinerea (strain Okayama-7 / 130 / ATCC MYA-4618 / FGSC 9003)</name>
    <name type="common">Inky cap fungus</name>
    <name type="synonym">Hormographiella aspergillata</name>
    <dbReference type="NCBI Taxonomy" id="240176"/>
    <lineage>
        <taxon>Eukaryota</taxon>
        <taxon>Fungi</taxon>
        <taxon>Dikarya</taxon>
        <taxon>Basidiomycota</taxon>
        <taxon>Agaricomycotina</taxon>
        <taxon>Agaricomycetes</taxon>
        <taxon>Agaricomycetidae</taxon>
        <taxon>Agaricales</taxon>
        <taxon>Agaricineae</taxon>
        <taxon>Psathyrellaceae</taxon>
        <taxon>Coprinopsis</taxon>
    </lineage>
</organism>
<dbReference type="AlphaFoldDB" id="D6RLK2"/>
<proteinExistence type="predicted"/>
<comment type="caution">
    <text evidence="2">The sequence shown here is derived from an EMBL/GenBank/DDBJ whole genome shotgun (WGS) entry which is preliminary data.</text>
</comment>
<dbReference type="InParanoid" id="D6RLK2"/>
<evidence type="ECO:0000313" key="2">
    <source>
        <dbReference type="EMBL" id="EFI28114.1"/>
    </source>
</evidence>
<gene>
    <name evidence="2" type="ORF">CC1G_14141</name>
</gene>
<protein>
    <submittedName>
        <fullName evidence="2">Uncharacterized protein</fullName>
    </submittedName>
</protein>
<sequence>MAPHAGTTTFPSKTQSAIQGSMPSVLDTGSEIALLQENLNLLSTVYRDLQNLCTWFYAQTPVETFSEHIDTCGLIEEDVQSIQDSLNRRRKLGEEEWNVRSAGWHEKYSQRLYSLRRWGLPLFRLWGQKLMLGGRRTLVRLLAVRPTVERRKLKPSHITLVLEKLQHHHLKLSDLSKKFAASLERLRLRHIHYLLTQAHEAARQKTEARREDQATFERHWYEDKAIRADLRREFFQAYRTTRQPSAQ</sequence>
<dbReference type="KEGG" id="cci:CC1G_14141"/>
<evidence type="ECO:0000313" key="3">
    <source>
        <dbReference type="Proteomes" id="UP000001861"/>
    </source>
</evidence>
<dbReference type="RefSeq" id="XP_002911608.1">
    <property type="nucleotide sequence ID" value="XM_002911562.1"/>
</dbReference>
<dbReference type="Proteomes" id="UP000001861">
    <property type="component" value="Unassembled WGS sequence"/>
</dbReference>
<feature type="region of interest" description="Disordered" evidence="1">
    <location>
        <begin position="1"/>
        <end position="21"/>
    </location>
</feature>
<evidence type="ECO:0000256" key="1">
    <source>
        <dbReference type="SAM" id="MobiDB-lite"/>
    </source>
</evidence>
<dbReference type="OrthoDB" id="2963154at2759"/>
<dbReference type="GeneID" id="9379633"/>